<evidence type="ECO:0000313" key="2">
    <source>
        <dbReference type="EMBL" id="MPN22469.1"/>
    </source>
</evidence>
<evidence type="ECO:0008006" key="3">
    <source>
        <dbReference type="Google" id="ProtNLM"/>
    </source>
</evidence>
<comment type="caution">
    <text evidence="2">The sequence shown here is derived from an EMBL/GenBank/DDBJ whole genome shotgun (WGS) entry which is preliminary data.</text>
</comment>
<accession>A0A645G9I9</accession>
<dbReference type="EMBL" id="VSSQ01070705">
    <property type="protein sequence ID" value="MPN22469.1"/>
    <property type="molecule type" value="Genomic_DNA"/>
</dbReference>
<proteinExistence type="predicted"/>
<sequence>MQIVFLLIGITCLIVLSQFLGYPGAIQGGSVVFYIVMLNTPHDEYISYAINRMIDTGVGVFISILINVLLSRQNLSRYFTFIKE</sequence>
<organism evidence="2">
    <name type="scientific">bioreactor metagenome</name>
    <dbReference type="NCBI Taxonomy" id="1076179"/>
    <lineage>
        <taxon>unclassified sequences</taxon>
        <taxon>metagenomes</taxon>
        <taxon>ecological metagenomes</taxon>
    </lineage>
</organism>
<reference evidence="2" key="1">
    <citation type="submission" date="2019-08" db="EMBL/GenBank/DDBJ databases">
        <authorList>
            <person name="Kucharzyk K."/>
            <person name="Murdoch R.W."/>
            <person name="Higgins S."/>
            <person name="Loffler F."/>
        </authorList>
    </citation>
    <scope>NUCLEOTIDE SEQUENCE</scope>
</reference>
<gene>
    <name evidence="2" type="ORF">SDC9_169852</name>
</gene>
<keyword evidence="1" id="KW-0812">Transmembrane</keyword>
<dbReference type="AlphaFoldDB" id="A0A645G9I9"/>
<feature type="transmembrane region" description="Helical" evidence="1">
    <location>
        <begin position="45"/>
        <end position="70"/>
    </location>
</feature>
<protein>
    <recommendedName>
        <fullName evidence="3">FUSC family protein</fullName>
    </recommendedName>
</protein>
<keyword evidence="1" id="KW-0472">Membrane</keyword>
<name>A0A645G9I9_9ZZZZ</name>
<evidence type="ECO:0000256" key="1">
    <source>
        <dbReference type="SAM" id="Phobius"/>
    </source>
</evidence>
<keyword evidence="1" id="KW-1133">Transmembrane helix</keyword>